<dbReference type="PROSITE" id="PS50927">
    <property type="entry name" value="BULB_LECTIN"/>
    <property type="match status" value="1"/>
</dbReference>
<dbReference type="InterPro" id="IPR036426">
    <property type="entry name" value="Bulb-type_lectin_dom_sf"/>
</dbReference>
<dbReference type="InterPro" id="IPR000719">
    <property type="entry name" value="Prot_kinase_dom"/>
</dbReference>
<proteinExistence type="predicted"/>
<dbReference type="InterPro" id="IPR008271">
    <property type="entry name" value="Ser/Thr_kinase_AS"/>
</dbReference>
<gene>
    <name evidence="13" type="ORF">Tco_0857848</name>
</gene>
<dbReference type="EMBL" id="BQNB010013016">
    <property type="protein sequence ID" value="GJT10806.1"/>
    <property type="molecule type" value="Genomic_DNA"/>
</dbReference>
<reference evidence="13" key="2">
    <citation type="submission" date="2022-01" db="EMBL/GenBank/DDBJ databases">
        <authorList>
            <person name="Yamashiro T."/>
            <person name="Shiraishi A."/>
            <person name="Satake H."/>
            <person name="Nakayama K."/>
        </authorList>
    </citation>
    <scope>NUCLEOTIDE SEQUENCE</scope>
</reference>
<feature type="region of interest" description="Disordered" evidence="9">
    <location>
        <begin position="321"/>
        <end position="343"/>
    </location>
</feature>
<keyword evidence="6 8" id="KW-0067">ATP-binding</keyword>
<evidence type="ECO:0000313" key="13">
    <source>
        <dbReference type="EMBL" id="GJT10806.1"/>
    </source>
</evidence>
<dbReference type="PANTHER" id="PTHR47976:SF30">
    <property type="entry name" value="RECEPTOR-LIKE SERINE_THREONINE-PROTEIN KINASE"/>
    <property type="match status" value="1"/>
</dbReference>
<dbReference type="Gene3D" id="1.10.510.10">
    <property type="entry name" value="Transferase(Phosphotransferase) domain 1"/>
    <property type="match status" value="1"/>
</dbReference>
<dbReference type="Proteomes" id="UP001151760">
    <property type="component" value="Unassembled WGS sequence"/>
</dbReference>
<sequence length="686" mass="76613">MLCCYSATVIPSPTANTSTAWTINGSIPDFEIFSNDSKVKLILHRKTNETQFACGFYCKGACTSYLFAVFIFPNGPYASFLQPEVVWSANRDYVVGHNATLNFTAAGELVLRDADGSPVWTSNTTGKSVVGMNLTDHRNLMLFDVNNMVVWQSFDHPTDCLVLGQKLLQGQKLIPSVSETNWTSQEGLFSLQVTDKGLIAYVDSNPPQVYYSKLVPVKNTSREKSYARFLNGSLSLFLHSAEPSRPDGGIYMPQASSSQFIKLMSDGHLKLFEYQGDWTVVADLLTSDLGECGYPMACGRNAVCSTNQQCSCPVSTSPRLSIRQGSNSHQVQNAKSPSLRASQRHGRSPVAAIVGSAIGSSVFLLILIVGFIMFIKKRKVELEDECIDQVQGMPTRFSYEELKTATHNFSKKLGQGGFGTVFEGTLKDGSKIAVKCFCASKSRRLLVYEFMSKGSLDQWIYHGDREHVLESHCRKKIILEIAKGLAYLHEECRHKIIHLDIKPQNILLDNDFNAKVSDFGLSKLIDRNQSQVMTTMRGTPGYLAPEWLGSIITEKVDVYSFGIVLLEILCGRKNFDRSQPEEKSHLLTVFQSCWEQGTLLDMVDRYSEEMQAQGIEVVEMMKLASWCLQTDFTRRPSMSTVVKVLEGGMTVESNLNYNFTDPRIQKNNIHEKDFTQLLPSILSGPR</sequence>
<keyword evidence="14" id="KW-1185">Reference proteome</keyword>
<dbReference type="Pfam" id="PF01453">
    <property type="entry name" value="B_lectin"/>
    <property type="match status" value="1"/>
</dbReference>
<feature type="binding site" evidence="8">
    <location>
        <position position="435"/>
    </location>
    <ligand>
        <name>ATP</name>
        <dbReference type="ChEBI" id="CHEBI:30616"/>
    </ligand>
</feature>
<dbReference type="InterPro" id="IPR017441">
    <property type="entry name" value="Protein_kinase_ATP_BS"/>
</dbReference>
<feature type="transmembrane region" description="Helical" evidence="10">
    <location>
        <begin position="350"/>
        <end position="375"/>
    </location>
</feature>
<evidence type="ECO:0000256" key="6">
    <source>
        <dbReference type="ARBA" id="ARBA00022840"/>
    </source>
</evidence>
<evidence type="ECO:0000259" key="11">
    <source>
        <dbReference type="PROSITE" id="PS50011"/>
    </source>
</evidence>
<dbReference type="Pfam" id="PF00069">
    <property type="entry name" value="Pkinase"/>
    <property type="match status" value="1"/>
</dbReference>
<evidence type="ECO:0000256" key="3">
    <source>
        <dbReference type="ARBA" id="ARBA00022729"/>
    </source>
</evidence>
<dbReference type="Gene3D" id="3.30.200.20">
    <property type="entry name" value="Phosphorylase Kinase, domain 1"/>
    <property type="match status" value="1"/>
</dbReference>
<keyword evidence="5" id="KW-0418">Kinase</keyword>
<dbReference type="PROSITE" id="PS00108">
    <property type="entry name" value="PROTEIN_KINASE_ST"/>
    <property type="match status" value="1"/>
</dbReference>
<evidence type="ECO:0000256" key="4">
    <source>
        <dbReference type="ARBA" id="ARBA00022741"/>
    </source>
</evidence>
<evidence type="ECO:0000256" key="2">
    <source>
        <dbReference type="ARBA" id="ARBA00022679"/>
    </source>
</evidence>
<dbReference type="PROSITE" id="PS50011">
    <property type="entry name" value="PROTEIN_KINASE_DOM"/>
    <property type="match status" value="1"/>
</dbReference>
<keyword evidence="1" id="KW-0245">EGF-like domain</keyword>
<name>A0ABQ5B7E0_9ASTR</name>
<keyword evidence="10" id="KW-1133">Transmembrane helix</keyword>
<evidence type="ECO:0000256" key="7">
    <source>
        <dbReference type="ARBA" id="ARBA00023180"/>
    </source>
</evidence>
<dbReference type="PROSITE" id="PS00107">
    <property type="entry name" value="PROTEIN_KINASE_ATP"/>
    <property type="match status" value="1"/>
</dbReference>
<evidence type="ECO:0000256" key="10">
    <source>
        <dbReference type="SAM" id="Phobius"/>
    </source>
</evidence>
<keyword evidence="4 8" id="KW-0547">Nucleotide-binding</keyword>
<evidence type="ECO:0000256" key="9">
    <source>
        <dbReference type="SAM" id="MobiDB-lite"/>
    </source>
</evidence>
<evidence type="ECO:0000256" key="1">
    <source>
        <dbReference type="ARBA" id="ARBA00022536"/>
    </source>
</evidence>
<dbReference type="CDD" id="cd00028">
    <property type="entry name" value="B_lectin"/>
    <property type="match status" value="1"/>
</dbReference>
<dbReference type="PANTHER" id="PTHR47976">
    <property type="entry name" value="G-TYPE LECTIN S-RECEPTOR-LIKE SERINE/THREONINE-PROTEIN KINASE SD2-5"/>
    <property type="match status" value="1"/>
</dbReference>
<evidence type="ECO:0000256" key="5">
    <source>
        <dbReference type="ARBA" id="ARBA00022777"/>
    </source>
</evidence>
<dbReference type="SMART" id="SM00220">
    <property type="entry name" value="S_TKc"/>
    <property type="match status" value="1"/>
</dbReference>
<keyword evidence="2" id="KW-0808">Transferase</keyword>
<protein>
    <submittedName>
        <fullName evidence="13">G-type lectin S-receptor-like serine/threonine-protein kinase SD2-5</fullName>
    </submittedName>
</protein>
<dbReference type="Gene3D" id="2.90.10.30">
    <property type="match status" value="1"/>
</dbReference>
<evidence type="ECO:0000313" key="14">
    <source>
        <dbReference type="Proteomes" id="UP001151760"/>
    </source>
</evidence>
<keyword evidence="7" id="KW-0325">Glycoprotein</keyword>
<reference evidence="13" key="1">
    <citation type="journal article" date="2022" name="Int. J. Mol. Sci.">
        <title>Draft Genome of Tanacetum Coccineum: Genomic Comparison of Closely Related Tanacetum-Family Plants.</title>
        <authorList>
            <person name="Yamashiro T."/>
            <person name="Shiraishi A."/>
            <person name="Nakayama K."/>
            <person name="Satake H."/>
        </authorList>
    </citation>
    <scope>NUCLEOTIDE SEQUENCE</scope>
</reference>
<evidence type="ECO:0000256" key="8">
    <source>
        <dbReference type="PROSITE-ProRule" id="PRU10141"/>
    </source>
</evidence>
<comment type="caution">
    <text evidence="13">The sequence shown here is derived from an EMBL/GenBank/DDBJ whole genome shotgun (WGS) entry which is preliminary data.</text>
</comment>
<dbReference type="SUPFAM" id="SSF56112">
    <property type="entry name" value="Protein kinase-like (PK-like)"/>
    <property type="match status" value="1"/>
</dbReference>
<feature type="domain" description="Bulb-type lectin" evidence="12">
    <location>
        <begin position="6"/>
        <end position="155"/>
    </location>
</feature>
<dbReference type="SMART" id="SM00108">
    <property type="entry name" value="B_lectin"/>
    <property type="match status" value="1"/>
</dbReference>
<dbReference type="SUPFAM" id="SSF51110">
    <property type="entry name" value="alpha-D-mannose-specific plant lectins"/>
    <property type="match status" value="1"/>
</dbReference>
<dbReference type="InterPro" id="IPR051343">
    <property type="entry name" value="G-type_lectin_kinases/EP1-like"/>
</dbReference>
<keyword evidence="10" id="KW-0472">Membrane</keyword>
<feature type="compositionally biased region" description="Polar residues" evidence="9">
    <location>
        <begin position="321"/>
        <end position="341"/>
    </location>
</feature>
<feature type="domain" description="Protein kinase" evidence="11">
    <location>
        <begin position="348"/>
        <end position="655"/>
    </location>
</feature>
<dbReference type="InterPro" id="IPR001480">
    <property type="entry name" value="Bulb-type_lectin_dom"/>
</dbReference>
<organism evidence="13 14">
    <name type="scientific">Tanacetum coccineum</name>
    <dbReference type="NCBI Taxonomy" id="301880"/>
    <lineage>
        <taxon>Eukaryota</taxon>
        <taxon>Viridiplantae</taxon>
        <taxon>Streptophyta</taxon>
        <taxon>Embryophyta</taxon>
        <taxon>Tracheophyta</taxon>
        <taxon>Spermatophyta</taxon>
        <taxon>Magnoliopsida</taxon>
        <taxon>eudicotyledons</taxon>
        <taxon>Gunneridae</taxon>
        <taxon>Pentapetalae</taxon>
        <taxon>asterids</taxon>
        <taxon>campanulids</taxon>
        <taxon>Asterales</taxon>
        <taxon>Asteraceae</taxon>
        <taxon>Asteroideae</taxon>
        <taxon>Anthemideae</taxon>
        <taxon>Anthemidinae</taxon>
        <taxon>Tanacetum</taxon>
    </lineage>
</organism>
<evidence type="ECO:0000259" key="12">
    <source>
        <dbReference type="PROSITE" id="PS50927"/>
    </source>
</evidence>
<dbReference type="InterPro" id="IPR011009">
    <property type="entry name" value="Kinase-like_dom_sf"/>
</dbReference>
<accession>A0ABQ5B7E0</accession>
<keyword evidence="3" id="KW-0732">Signal</keyword>
<keyword evidence="10" id="KW-0812">Transmembrane</keyword>